<dbReference type="Pfam" id="PF01124">
    <property type="entry name" value="MAPEG"/>
    <property type="match status" value="1"/>
</dbReference>
<comment type="subcellular location">
    <subcellularLocation>
        <location evidence="1">Membrane</location>
    </subcellularLocation>
</comment>
<dbReference type="AlphaFoldDB" id="A0A7W8DX53"/>
<dbReference type="SUPFAM" id="SSF161084">
    <property type="entry name" value="MAPEG domain-like"/>
    <property type="match status" value="1"/>
</dbReference>
<gene>
    <name evidence="6" type="ORF">HNR60_000257</name>
</gene>
<dbReference type="InterPro" id="IPR023352">
    <property type="entry name" value="MAPEG-like_dom_sf"/>
</dbReference>
<dbReference type="RefSeq" id="WP_184253407.1">
    <property type="nucleotide sequence ID" value="NZ_JACHIH010000001.1"/>
</dbReference>
<dbReference type="Proteomes" id="UP000542353">
    <property type="component" value="Unassembled WGS sequence"/>
</dbReference>
<accession>A0A7W8DX53</accession>
<evidence type="ECO:0000256" key="5">
    <source>
        <dbReference type="SAM" id="Phobius"/>
    </source>
</evidence>
<feature type="transmembrane region" description="Helical" evidence="5">
    <location>
        <begin position="86"/>
        <end position="108"/>
    </location>
</feature>
<evidence type="ECO:0000256" key="2">
    <source>
        <dbReference type="ARBA" id="ARBA00022692"/>
    </source>
</evidence>
<evidence type="ECO:0000313" key="7">
    <source>
        <dbReference type="Proteomes" id="UP000542353"/>
    </source>
</evidence>
<comment type="caution">
    <text evidence="6">The sequence shown here is derived from an EMBL/GenBank/DDBJ whole genome shotgun (WGS) entry which is preliminary data.</text>
</comment>
<sequence>MPPLPTEIFVLGLSVVLLIVQLFLASVPTTLELGGAYQAGPRDQPRAAKGVFAGRAARAFRNLLETYPVFVALALALVVTGRSGGWGALGAEIWLVMRILYVPAYLIHFPFARSVLWFASLLALLAMLARLLLS</sequence>
<proteinExistence type="predicted"/>
<evidence type="ECO:0000256" key="4">
    <source>
        <dbReference type="ARBA" id="ARBA00023136"/>
    </source>
</evidence>
<evidence type="ECO:0000256" key="3">
    <source>
        <dbReference type="ARBA" id="ARBA00022989"/>
    </source>
</evidence>
<dbReference type="EMBL" id="JACHIH010000001">
    <property type="protein sequence ID" value="MBB5045528.1"/>
    <property type="molecule type" value="Genomic_DNA"/>
</dbReference>
<protein>
    <submittedName>
        <fullName evidence="6">Putative MAPEG superfamily protein</fullName>
    </submittedName>
</protein>
<feature type="transmembrane region" description="Helical" evidence="5">
    <location>
        <begin position="114"/>
        <end position="133"/>
    </location>
</feature>
<dbReference type="Gene3D" id="1.20.120.550">
    <property type="entry name" value="Membrane associated eicosanoid/glutathione metabolism-like domain"/>
    <property type="match status" value="1"/>
</dbReference>
<reference evidence="6 7" key="1">
    <citation type="submission" date="2020-08" db="EMBL/GenBank/DDBJ databases">
        <title>Genomic Encyclopedia of Type Strains, Phase IV (KMG-IV): sequencing the most valuable type-strain genomes for metagenomic binning, comparative biology and taxonomic classification.</title>
        <authorList>
            <person name="Goeker M."/>
        </authorList>
    </citation>
    <scope>NUCLEOTIDE SEQUENCE [LARGE SCALE GENOMIC DNA]</scope>
    <source>
        <strain evidence="6 7">DSM 12706</strain>
    </source>
</reference>
<dbReference type="PANTHER" id="PTHR35371">
    <property type="entry name" value="INNER MEMBRANE PROTEIN"/>
    <property type="match status" value="1"/>
</dbReference>
<keyword evidence="7" id="KW-1185">Reference proteome</keyword>
<keyword evidence="4 5" id="KW-0472">Membrane</keyword>
<dbReference type="InterPro" id="IPR001129">
    <property type="entry name" value="Membr-assoc_MAPEG"/>
</dbReference>
<organism evidence="6 7">
    <name type="scientific">Rhodopseudomonas rhenobacensis</name>
    <dbReference type="NCBI Taxonomy" id="87461"/>
    <lineage>
        <taxon>Bacteria</taxon>
        <taxon>Pseudomonadati</taxon>
        <taxon>Pseudomonadota</taxon>
        <taxon>Alphaproteobacteria</taxon>
        <taxon>Hyphomicrobiales</taxon>
        <taxon>Nitrobacteraceae</taxon>
        <taxon>Rhodopseudomonas</taxon>
    </lineage>
</organism>
<evidence type="ECO:0000313" key="6">
    <source>
        <dbReference type="EMBL" id="MBB5045528.1"/>
    </source>
</evidence>
<feature type="transmembrane region" description="Helical" evidence="5">
    <location>
        <begin position="59"/>
        <end position="79"/>
    </location>
</feature>
<name>A0A7W8DX53_9BRAD</name>
<dbReference type="PANTHER" id="PTHR35371:SF1">
    <property type="entry name" value="BLR7753 PROTEIN"/>
    <property type="match status" value="1"/>
</dbReference>
<keyword evidence="3 5" id="KW-1133">Transmembrane helix</keyword>
<keyword evidence="2 5" id="KW-0812">Transmembrane</keyword>
<evidence type="ECO:0000256" key="1">
    <source>
        <dbReference type="ARBA" id="ARBA00004370"/>
    </source>
</evidence>
<dbReference type="GO" id="GO:0016020">
    <property type="term" value="C:membrane"/>
    <property type="evidence" value="ECO:0007669"/>
    <property type="project" value="UniProtKB-SubCell"/>
</dbReference>